<evidence type="ECO:0000256" key="10">
    <source>
        <dbReference type="ARBA" id="ARBA00022737"/>
    </source>
</evidence>
<dbReference type="InterPro" id="IPR001611">
    <property type="entry name" value="Leu-rich_rpt"/>
</dbReference>
<dbReference type="InterPro" id="IPR017441">
    <property type="entry name" value="Protein_kinase_ATP_BS"/>
</dbReference>
<evidence type="ECO:0000256" key="6">
    <source>
        <dbReference type="ARBA" id="ARBA00022614"/>
    </source>
</evidence>
<dbReference type="Pfam" id="PF13855">
    <property type="entry name" value="LRR_8"/>
    <property type="match status" value="1"/>
</dbReference>
<feature type="chain" id="PRO_5004721137" description="non-specific serine/threonine protein kinase" evidence="23">
    <location>
        <begin position="20"/>
        <end position="891"/>
    </location>
</feature>
<feature type="domain" description="Protein kinase" evidence="24">
    <location>
        <begin position="547"/>
        <end position="823"/>
    </location>
</feature>
<dbReference type="GO" id="GO:0005524">
    <property type="term" value="F:ATP binding"/>
    <property type="evidence" value="ECO:0007669"/>
    <property type="project" value="UniProtKB-UniRule"/>
</dbReference>
<keyword evidence="7" id="KW-0808">Transferase</keyword>
<dbReference type="InterPro" id="IPR032675">
    <property type="entry name" value="LRR_dom_sf"/>
</dbReference>
<dbReference type="SUPFAM" id="SSF52058">
    <property type="entry name" value="L domain-like"/>
    <property type="match status" value="2"/>
</dbReference>
<keyword evidence="12" id="KW-0418">Kinase</keyword>
<evidence type="ECO:0000256" key="4">
    <source>
        <dbReference type="ARBA" id="ARBA00022527"/>
    </source>
</evidence>
<keyword evidence="6" id="KW-0433">Leucine-rich repeat</keyword>
<evidence type="ECO:0000256" key="13">
    <source>
        <dbReference type="ARBA" id="ARBA00022840"/>
    </source>
</evidence>
<dbReference type="GO" id="GO:0004674">
    <property type="term" value="F:protein serine/threonine kinase activity"/>
    <property type="evidence" value="ECO:0007669"/>
    <property type="project" value="UniProtKB-KW"/>
</dbReference>
<evidence type="ECO:0000256" key="12">
    <source>
        <dbReference type="ARBA" id="ARBA00022777"/>
    </source>
</evidence>
<dbReference type="Pfam" id="PF00069">
    <property type="entry name" value="Pkinase"/>
    <property type="match status" value="1"/>
</dbReference>
<dbReference type="Pfam" id="PF08263">
    <property type="entry name" value="LRRNT_2"/>
    <property type="match status" value="2"/>
</dbReference>
<evidence type="ECO:0000256" key="21">
    <source>
        <dbReference type="SAM" id="MobiDB-lite"/>
    </source>
</evidence>
<comment type="catalytic activity">
    <reaction evidence="19">
        <text>L-seryl-[protein] + ATP = O-phospho-L-seryl-[protein] + ADP + H(+)</text>
        <dbReference type="Rhea" id="RHEA:17989"/>
        <dbReference type="Rhea" id="RHEA-COMP:9863"/>
        <dbReference type="Rhea" id="RHEA-COMP:11604"/>
        <dbReference type="ChEBI" id="CHEBI:15378"/>
        <dbReference type="ChEBI" id="CHEBI:29999"/>
        <dbReference type="ChEBI" id="CHEBI:30616"/>
        <dbReference type="ChEBI" id="CHEBI:83421"/>
        <dbReference type="ChEBI" id="CHEBI:456216"/>
        <dbReference type="EC" id="2.7.11.1"/>
    </reaction>
</comment>
<dbReference type="GO" id="GO:0016020">
    <property type="term" value="C:membrane"/>
    <property type="evidence" value="ECO:0007669"/>
    <property type="project" value="UniProtKB-SubCell"/>
</dbReference>
<evidence type="ECO:0000256" key="23">
    <source>
        <dbReference type="SAM" id="SignalP"/>
    </source>
</evidence>
<dbReference type="InterPro" id="IPR011009">
    <property type="entry name" value="Kinase-like_dom_sf"/>
</dbReference>
<keyword evidence="11 20" id="KW-0547">Nucleotide-binding</keyword>
<keyword evidence="26" id="KW-1185">Reference proteome</keyword>
<evidence type="ECO:0000256" key="14">
    <source>
        <dbReference type="ARBA" id="ARBA00022989"/>
    </source>
</evidence>
<dbReference type="FunFam" id="3.80.10.10:FF:000190">
    <property type="entry name" value="Receptor-like kinase TMK4"/>
    <property type="match status" value="1"/>
</dbReference>
<dbReference type="Proteomes" id="UP000030689">
    <property type="component" value="Unassembled WGS sequence"/>
</dbReference>
<evidence type="ECO:0000256" key="5">
    <source>
        <dbReference type="ARBA" id="ARBA00022553"/>
    </source>
</evidence>
<dbReference type="PROSITE" id="PS00108">
    <property type="entry name" value="PROTEIN_KINASE_ST"/>
    <property type="match status" value="1"/>
</dbReference>
<comment type="similarity">
    <text evidence="2">Belongs to the protein kinase superfamily. Ser/Thr protein kinase family.</text>
</comment>
<evidence type="ECO:0000256" key="11">
    <source>
        <dbReference type="ARBA" id="ARBA00022741"/>
    </source>
</evidence>
<dbReference type="Gramene" id="ESQ34179">
    <property type="protein sequence ID" value="ESQ34179"/>
    <property type="gene ID" value="EUTSA_v10009860mg"/>
</dbReference>
<dbReference type="CDD" id="cd14066">
    <property type="entry name" value="STKc_IRAK"/>
    <property type="match status" value="1"/>
</dbReference>
<keyword evidence="5" id="KW-0597">Phosphoprotein</keyword>
<evidence type="ECO:0000256" key="19">
    <source>
        <dbReference type="ARBA" id="ARBA00048679"/>
    </source>
</evidence>
<dbReference type="InterPro" id="IPR000719">
    <property type="entry name" value="Prot_kinase_dom"/>
</dbReference>
<evidence type="ECO:0000256" key="1">
    <source>
        <dbReference type="ARBA" id="ARBA00004479"/>
    </source>
</evidence>
<keyword evidence="4" id="KW-0723">Serine/threonine-protein kinase</keyword>
<feature type="binding site" evidence="20">
    <location>
        <position position="575"/>
    </location>
    <ligand>
        <name>ATP</name>
        <dbReference type="ChEBI" id="CHEBI:30616"/>
    </ligand>
</feature>
<keyword evidence="16" id="KW-0675">Receptor</keyword>
<dbReference type="PROSITE" id="PS00107">
    <property type="entry name" value="PROTEIN_KINASE_ATP"/>
    <property type="match status" value="1"/>
</dbReference>
<dbReference type="PANTHER" id="PTHR47986:SF34">
    <property type="entry name" value="RECEPTOR-LIKE KINASE TMK2"/>
    <property type="match status" value="1"/>
</dbReference>
<keyword evidence="13 20" id="KW-0067">ATP-binding</keyword>
<feature type="region of interest" description="Disordered" evidence="21">
    <location>
        <begin position="870"/>
        <end position="891"/>
    </location>
</feature>
<feature type="signal peptide" evidence="23">
    <location>
        <begin position="1"/>
        <end position="19"/>
    </location>
</feature>
<evidence type="ECO:0000256" key="15">
    <source>
        <dbReference type="ARBA" id="ARBA00023136"/>
    </source>
</evidence>
<keyword evidence="10" id="KW-0677">Repeat</keyword>
<reference evidence="25 26" key="1">
    <citation type="journal article" date="2013" name="Front. Plant Sci.">
        <title>The Reference Genome of the Halophytic Plant Eutrema salsugineum.</title>
        <authorList>
            <person name="Yang R."/>
            <person name="Jarvis D.E."/>
            <person name="Chen H."/>
            <person name="Beilstein M.A."/>
            <person name="Grimwood J."/>
            <person name="Jenkins J."/>
            <person name="Shu S."/>
            <person name="Prochnik S."/>
            <person name="Xin M."/>
            <person name="Ma C."/>
            <person name="Schmutz J."/>
            <person name="Wing R.A."/>
            <person name="Mitchell-Olds T."/>
            <person name="Schumaker K.S."/>
            <person name="Wang X."/>
        </authorList>
    </citation>
    <scope>NUCLEOTIDE SEQUENCE [LARGE SCALE GENOMIC DNA]</scope>
</reference>
<dbReference type="FunFam" id="1.10.510.10:FF:000198">
    <property type="entry name" value="receptor protein kinase TMK1"/>
    <property type="match status" value="1"/>
</dbReference>
<dbReference type="SMART" id="SM00369">
    <property type="entry name" value="LRR_TYP"/>
    <property type="match status" value="5"/>
</dbReference>
<dbReference type="FunFam" id="3.80.10.10:FF:000129">
    <property type="entry name" value="Leucine-rich repeat receptor-like kinase"/>
    <property type="match status" value="1"/>
</dbReference>
<evidence type="ECO:0000313" key="26">
    <source>
        <dbReference type="Proteomes" id="UP000030689"/>
    </source>
</evidence>
<evidence type="ECO:0000256" key="18">
    <source>
        <dbReference type="ARBA" id="ARBA00047899"/>
    </source>
</evidence>
<dbReference type="OMA" id="ATWFRRM"/>
<dbReference type="EC" id="2.7.11.1" evidence="3"/>
<dbReference type="Gene3D" id="3.80.10.10">
    <property type="entry name" value="Ribonuclease Inhibitor"/>
    <property type="match status" value="2"/>
</dbReference>
<evidence type="ECO:0000256" key="16">
    <source>
        <dbReference type="ARBA" id="ARBA00023170"/>
    </source>
</evidence>
<dbReference type="PANTHER" id="PTHR47986">
    <property type="entry name" value="OSJNBA0070M12.3 PROTEIN"/>
    <property type="match status" value="1"/>
</dbReference>
<dbReference type="KEGG" id="eus:EUTSA_v10009860mg"/>
<evidence type="ECO:0000256" key="8">
    <source>
        <dbReference type="ARBA" id="ARBA00022692"/>
    </source>
</evidence>
<evidence type="ECO:0000256" key="22">
    <source>
        <dbReference type="SAM" id="Phobius"/>
    </source>
</evidence>
<comment type="catalytic activity">
    <reaction evidence="18">
        <text>L-threonyl-[protein] + ATP = O-phospho-L-threonyl-[protein] + ADP + H(+)</text>
        <dbReference type="Rhea" id="RHEA:46608"/>
        <dbReference type="Rhea" id="RHEA-COMP:11060"/>
        <dbReference type="Rhea" id="RHEA-COMP:11605"/>
        <dbReference type="ChEBI" id="CHEBI:15378"/>
        <dbReference type="ChEBI" id="CHEBI:30013"/>
        <dbReference type="ChEBI" id="CHEBI:30616"/>
        <dbReference type="ChEBI" id="CHEBI:61977"/>
        <dbReference type="ChEBI" id="CHEBI:456216"/>
        <dbReference type="EC" id="2.7.11.1"/>
    </reaction>
</comment>
<sequence length="891" mass="97359">MIIARVLFCFLCFIALVYGLSSPDMEIMITLRNSLKSSKLDWSGPDPCHWTGLQCEGNRVTSIQIRNTGTSGTLPPDLKKLSSLEVFEVMGNSLTGKIPSLAGLESLRTFNVHDNDFTSIDADFFTGLSSLRDVILDNNPLVSWEIPSSLQNATSLTKFSAARCGLSGKIPDFNWTHDFSSLQTLVLSGNSLEGELPMSFAGSIIQVLLINGQKGNEKLNGSISVLQKMTSLTSVSLQGNGFSGPLPDFTGLVSLKSFNCRENQLTGPVPSSLTGLESLSNVALGNNLLQGPTPKFKSKYTKVDMTGLNSFCLNTPGSTCDPRVNTLLSIVEAFGYPVRLAQSWKGNDPCDGKSMWVGITCAGGEITVINFKNMGLTGTISPRFANLTSVRVIDLSQNNLTGTIPQELTNLTHLTTLDVSNNHLYGQVPDFKPNVVNTSGNPDIGKDSPGSSSGNSKAAKIVGAIIGIVLCLLLIGFAVLYLVKKKKQDRKMHPQKYDQDEVKITIGNLGVGGSESGLSGSDAHHMILEDGNTVISIQDLQDATDNFKGKNILGRGGFGIVYKGELHDGTKIAVKRMDPSILSGKGLDEFKSEISVLTKVRHRNLVKLHGFCLEGDERLLVYQYMPQGTLSRHIFHWQEEGLKPLEWSRRLIIASDVARGVEYLHTLAHKSFIHRDLKPSNILLGDDMHAKVADFGLVRLAPEGTQSIETKIAGTFGYLAPEYAVTTKVDVYSFGIILMELITGRKALDAKRSEEDVHLATWFRRMFINKDSFPKAIDETIEINEETLRSINKVAQLACHCSAREPQQRPDMSHVVNVLVSLLDQWKPEERSRDSEDIFGIDYDTPPVPLEIIEGLGNVSLASTFHGDNTLTSIPSRPPELDNTFKSGQGR</sequence>
<evidence type="ECO:0000313" key="25">
    <source>
        <dbReference type="EMBL" id="ESQ34179.1"/>
    </source>
</evidence>
<evidence type="ECO:0000256" key="20">
    <source>
        <dbReference type="PROSITE-ProRule" id="PRU10141"/>
    </source>
</evidence>
<name>V4KSB5_EUTSA</name>
<dbReference type="PROSITE" id="PS50011">
    <property type="entry name" value="PROTEIN_KINASE_DOM"/>
    <property type="match status" value="1"/>
</dbReference>
<evidence type="ECO:0000256" key="7">
    <source>
        <dbReference type="ARBA" id="ARBA00022679"/>
    </source>
</evidence>
<accession>V4KSB5</accession>
<dbReference type="FunFam" id="3.30.200.20:FF:000309">
    <property type="entry name" value="Leucine-rich repeat receptor protein kinase MSP1"/>
    <property type="match status" value="1"/>
</dbReference>
<dbReference type="AlphaFoldDB" id="V4KSB5"/>
<dbReference type="Gene3D" id="1.10.510.10">
    <property type="entry name" value="Transferase(Phosphotransferase) domain 1"/>
    <property type="match status" value="1"/>
</dbReference>
<dbReference type="Gene3D" id="3.30.200.20">
    <property type="entry name" value="Phosphorylase Kinase, domain 1"/>
    <property type="match status" value="1"/>
</dbReference>
<dbReference type="STRING" id="72664.V4KSB5"/>
<keyword evidence="8 22" id="KW-0812">Transmembrane</keyword>
<feature type="transmembrane region" description="Helical" evidence="22">
    <location>
        <begin position="461"/>
        <end position="483"/>
    </location>
</feature>
<dbReference type="InterPro" id="IPR003591">
    <property type="entry name" value="Leu-rich_rpt_typical-subtyp"/>
</dbReference>
<proteinExistence type="inferred from homology"/>
<dbReference type="InterPro" id="IPR008271">
    <property type="entry name" value="Ser/Thr_kinase_AS"/>
</dbReference>
<keyword evidence="17" id="KW-0325">Glycoprotein</keyword>
<evidence type="ECO:0000256" key="9">
    <source>
        <dbReference type="ARBA" id="ARBA00022729"/>
    </source>
</evidence>
<gene>
    <name evidence="25" type="ORF">EUTSA_v10009860mg</name>
</gene>
<dbReference type="SUPFAM" id="SSF56112">
    <property type="entry name" value="Protein kinase-like (PK-like)"/>
    <property type="match status" value="1"/>
</dbReference>
<evidence type="ECO:0000256" key="17">
    <source>
        <dbReference type="ARBA" id="ARBA00023180"/>
    </source>
</evidence>
<dbReference type="Pfam" id="PF00560">
    <property type="entry name" value="LRR_1"/>
    <property type="match status" value="1"/>
</dbReference>
<dbReference type="SMART" id="SM00220">
    <property type="entry name" value="S_TKc"/>
    <property type="match status" value="1"/>
</dbReference>
<evidence type="ECO:0000256" key="2">
    <source>
        <dbReference type="ARBA" id="ARBA00008684"/>
    </source>
</evidence>
<evidence type="ECO:0000259" key="24">
    <source>
        <dbReference type="PROSITE" id="PS50011"/>
    </source>
</evidence>
<keyword evidence="14 22" id="KW-1133">Transmembrane helix</keyword>
<protein>
    <recommendedName>
        <fullName evidence="3">non-specific serine/threonine protein kinase</fullName>
        <ecNumber evidence="3">2.7.11.1</ecNumber>
    </recommendedName>
</protein>
<keyword evidence="15 22" id="KW-0472">Membrane</keyword>
<dbReference type="eggNOG" id="ENOG502QPQ4">
    <property type="taxonomic scope" value="Eukaryota"/>
</dbReference>
<evidence type="ECO:0000256" key="3">
    <source>
        <dbReference type="ARBA" id="ARBA00012513"/>
    </source>
</evidence>
<dbReference type="InterPro" id="IPR052422">
    <property type="entry name" value="Auxin_Ser/Thr_Kinase"/>
</dbReference>
<dbReference type="InterPro" id="IPR013210">
    <property type="entry name" value="LRR_N_plant-typ"/>
</dbReference>
<comment type="subcellular location">
    <subcellularLocation>
        <location evidence="1">Membrane</location>
        <topology evidence="1">Single-pass type I membrane protein</topology>
    </subcellularLocation>
</comment>
<keyword evidence="9 23" id="KW-0732">Signal</keyword>
<organism evidence="25 26">
    <name type="scientific">Eutrema salsugineum</name>
    <name type="common">Saltwater cress</name>
    <name type="synonym">Sisymbrium salsugineum</name>
    <dbReference type="NCBI Taxonomy" id="72664"/>
    <lineage>
        <taxon>Eukaryota</taxon>
        <taxon>Viridiplantae</taxon>
        <taxon>Streptophyta</taxon>
        <taxon>Embryophyta</taxon>
        <taxon>Tracheophyta</taxon>
        <taxon>Spermatophyta</taxon>
        <taxon>Magnoliopsida</taxon>
        <taxon>eudicotyledons</taxon>
        <taxon>Gunneridae</taxon>
        <taxon>Pentapetalae</taxon>
        <taxon>rosids</taxon>
        <taxon>malvids</taxon>
        <taxon>Brassicales</taxon>
        <taxon>Brassicaceae</taxon>
        <taxon>Eutremeae</taxon>
        <taxon>Eutrema</taxon>
    </lineage>
</organism>
<dbReference type="EMBL" id="KI517683">
    <property type="protein sequence ID" value="ESQ34179.1"/>
    <property type="molecule type" value="Genomic_DNA"/>
</dbReference>